<proteinExistence type="predicted"/>
<dbReference type="WBParaSite" id="ALUE_0000208901-mRNA-1">
    <property type="protein sequence ID" value="ALUE_0000208901-mRNA-1"/>
    <property type="gene ID" value="ALUE_0000208901"/>
</dbReference>
<dbReference type="AlphaFoldDB" id="A0A0M3HKP4"/>
<reference evidence="2" key="1">
    <citation type="submission" date="2017-02" db="UniProtKB">
        <authorList>
            <consortium name="WormBaseParasite"/>
        </authorList>
    </citation>
    <scope>IDENTIFICATION</scope>
</reference>
<evidence type="ECO:0000313" key="2">
    <source>
        <dbReference type="WBParaSite" id="ALUE_0000208901-mRNA-1"/>
    </source>
</evidence>
<organism evidence="1 2">
    <name type="scientific">Ascaris lumbricoides</name>
    <name type="common">Giant roundworm</name>
    <dbReference type="NCBI Taxonomy" id="6252"/>
    <lineage>
        <taxon>Eukaryota</taxon>
        <taxon>Metazoa</taxon>
        <taxon>Ecdysozoa</taxon>
        <taxon>Nematoda</taxon>
        <taxon>Chromadorea</taxon>
        <taxon>Rhabditida</taxon>
        <taxon>Spirurina</taxon>
        <taxon>Ascaridomorpha</taxon>
        <taxon>Ascaridoidea</taxon>
        <taxon>Ascarididae</taxon>
        <taxon>Ascaris</taxon>
    </lineage>
</organism>
<evidence type="ECO:0000313" key="1">
    <source>
        <dbReference type="Proteomes" id="UP000036681"/>
    </source>
</evidence>
<accession>A0A0M3HKP4</accession>
<name>A0A0M3HKP4_ASCLU</name>
<dbReference type="Proteomes" id="UP000036681">
    <property type="component" value="Unplaced"/>
</dbReference>
<keyword evidence="1" id="KW-1185">Reference proteome</keyword>
<protein>
    <submittedName>
        <fullName evidence="2">Ovule protein</fullName>
    </submittedName>
</protein>
<sequence length="50" mass="5490">MKIDDSGGIWVRSIEGSVMTRGMLGDALVCADPIKVNKFVCSFFLFCLFA</sequence>